<dbReference type="CDD" id="cd00488">
    <property type="entry name" value="PCD_DCoH"/>
    <property type="match status" value="1"/>
</dbReference>
<dbReference type="GO" id="GO:0006729">
    <property type="term" value="P:tetrahydrobiopterin biosynthetic process"/>
    <property type="evidence" value="ECO:0007669"/>
    <property type="project" value="InterPro"/>
</dbReference>
<dbReference type="AlphaFoldDB" id="C7NR72"/>
<keyword evidence="6" id="KW-1185">Reference proteome</keyword>
<organism evidence="5 6">
    <name type="scientific">Halorhabdus utahensis (strain DSM 12940 / JCM 11049 / AX-2)</name>
    <dbReference type="NCBI Taxonomy" id="519442"/>
    <lineage>
        <taxon>Archaea</taxon>
        <taxon>Methanobacteriati</taxon>
        <taxon>Methanobacteriota</taxon>
        <taxon>Stenosarchaea group</taxon>
        <taxon>Halobacteria</taxon>
        <taxon>Halobacteriales</taxon>
        <taxon>Haloarculaceae</taxon>
        <taxon>Halorhabdus</taxon>
    </lineage>
</organism>
<dbReference type="eggNOG" id="arCOG02939">
    <property type="taxonomic scope" value="Archaea"/>
</dbReference>
<comment type="similarity">
    <text evidence="2">Belongs to the pterin-4-alpha-carbinolamine dehydratase family.</text>
</comment>
<dbReference type="NCBIfam" id="NF002017">
    <property type="entry name" value="PRK00823.1-2"/>
    <property type="match status" value="1"/>
</dbReference>
<dbReference type="Pfam" id="PF01329">
    <property type="entry name" value="Pterin_4a"/>
    <property type="match status" value="1"/>
</dbReference>
<name>C7NR72_HALUD</name>
<evidence type="ECO:0000256" key="2">
    <source>
        <dbReference type="ARBA" id="ARBA00006472"/>
    </source>
</evidence>
<protein>
    <recommendedName>
        <fullName evidence="3">4a-hydroxytetrahydrobiopterin dehydratase</fullName>
        <ecNumber evidence="3">4.2.1.96</ecNumber>
    </recommendedName>
</protein>
<dbReference type="STRING" id="519442.Huta_2824"/>
<dbReference type="PANTHER" id="PTHR12599">
    <property type="entry name" value="PTERIN-4-ALPHA-CARBINOLAMINE DEHYDRATASE"/>
    <property type="match status" value="1"/>
</dbReference>
<gene>
    <name evidence="5" type="ordered locus">Huta_2824</name>
</gene>
<evidence type="ECO:0000256" key="4">
    <source>
        <dbReference type="ARBA" id="ARBA00023239"/>
    </source>
</evidence>
<dbReference type="EMBL" id="CP001687">
    <property type="protein sequence ID" value="ACV12985.1"/>
    <property type="molecule type" value="Genomic_DNA"/>
</dbReference>
<accession>C7NR72</accession>
<sequence>MTLVREQLADPGAFAPVRTFFPWRDVCPRMTDVLDDDEIDDRLPAGWERDGDEIVRTFEFDAYLDGVGFAAAAGGLAQEAFHHPEMTIGWREVEVRLTTHEADGITDADLELAGRFNDLRE</sequence>
<dbReference type="Gene3D" id="3.30.1360.20">
    <property type="entry name" value="Transcriptional coactivator/pterin dehydratase"/>
    <property type="match status" value="1"/>
</dbReference>
<evidence type="ECO:0000313" key="5">
    <source>
        <dbReference type="EMBL" id="ACV12985.1"/>
    </source>
</evidence>
<proteinExistence type="inferred from homology"/>
<reference evidence="5 6" key="1">
    <citation type="journal article" date="2009" name="Stand. Genomic Sci.">
        <title>Complete genome sequence of Halorhabdus utahensis type strain (AX-2).</title>
        <authorList>
            <person name="Anderson I."/>
            <person name="Tindall B.J."/>
            <person name="Pomrenke H."/>
            <person name="Goker M."/>
            <person name="Lapidus A."/>
            <person name="Nolan M."/>
            <person name="Copeland A."/>
            <person name="Glavina Del Rio T."/>
            <person name="Chen F."/>
            <person name="Tice H."/>
            <person name="Cheng J.F."/>
            <person name="Lucas S."/>
            <person name="Chertkov O."/>
            <person name="Bruce D."/>
            <person name="Brettin T."/>
            <person name="Detter J.C."/>
            <person name="Han C."/>
            <person name="Goodwin L."/>
            <person name="Land M."/>
            <person name="Hauser L."/>
            <person name="Chang Y.J."/>
            <person name="Jeffries C.D."/>
            <person name="Pitluck S."/>
            <person name="Pati A."/>
            <person name="Mavromatis K."/>
            <person name="Ivanova N."/>
            <person name="Ovchinnikova G."/>
            <person name="Chen A."/>
            <person name="Palaniappan K."/>
            <person name="Chain P."/>
            <person name="Rohde M."/>
            <person name="Bristow J."/>
            <person name="Eisen J.A."/>
            <person name="Markowitz V."/>
            <person name="Hugenholtz P."/>
            <person name="Kyrpides N.C."/>
            <person name="Klenk H.P."/>
        </authorList>
    </citation>
    <scope>NUCLEOTIDE SEQUENCE [LARGE SCALE GENOMIC DNA]</scope>
    <source>
        <strain evidence="6">DSM 12940 / JCM 11049 / AX-2</strain>
    </source>
</reference>
<keyword evidence="4" id="KW-0456">Lyase</keyword>
<dbReference type="KEGG" id="hut:Huta_2824"/>
<dbReference type="PANTHER" id="PTHR12599:SF0">
    <property type="entry name" value="PTERIN-4-ALPHA-CARBINOLAMINE DEHYDRATASE"/>
    <property type="match status" value="1"/>
</dbReference>
<dbReference type="HOGENOM" id="CLU_081974_4_3_2"/>
<dbReference type="InterPro" id="IPR036428">
    <property type="entry name" value="PCD_sf"/>
</dbReference>
<dbReference type="GO" id="GO:0008124">
    <property type="term" value="F:4-alpha-hydroxytetrahydrobiopterin dehydratase activity"/>
    <property type="evidence" value="ECO:0007669"/>
    <property type="project" value="UniProtKB-EC"/>
</dbReference>
<dbReference type="EC" id="4.2.1.96" evidence="3"/>
<comment type="catalytic activity">
    <reaction evidence="1">
        <text>(4aS,6R)-4a-hydroxy-L-erythro-5,6,7,8-tetrahydrobiopterin = (6R)-L-erythro-6,7-dihydrobiopterin + H2O</text>
        <dbReference type="Rhea" id="RHEA:11920"/>
        <dbReference type="ChEBI" id="CHEBI:15377"/>
        <dbReference type="ChEBI" id="CHEBI:15642"/>
        <dbReference type="ChEBI" id="CHEBI:43120"/>
        <dbReference type="EC" id="4.2.1.96"/>
    </reaction>
</comment>
<dbReference type="SUPFAM" id="SSF55248">
    <property type="entry name" value="PCD-like"/>
    <property type="match status" value="1"/>
</dbReference>
<dbReference type="Proteomes" id="UP000002071">
    <property type="component" value="Chromosome"/>
</dbReference>
<evidence type="ECO:0000256" key="1">
    <source>
        <dbReference type="ARBA" id="ARBA00001554"/>
    </source>
</evidence>
<dbReference type="InterPro" id="IPR001533">
    <property type="entry name" value="Pterin_deHydtase"/>
</dbReference>
<evidence type="ECO:0000256" key="3">
    <source>
        <dbReference type="ARBA" id="ARBA00013252"/>
    </source>
</evidence>
<evidence type="ECO:0000313" key="6">
    <source>
        <dbReference type="Proteomes" id="UP000002071"/>
    </source>
</evidence>